<keyword evidence="2" id="KW-1185">Reference proteome</keyword>
<organism evidence="1 2">
    <name type="scientific">Scylla paramamosain</name>
    <name type="common">Mud crab</name>
    <dbReference type="NCBI Taxonomy" id="85552"/>
    <lineage>
        <taxon>Eukaryota</taxon>
        <taxon>Metazoa</taxon>
        <taxon>Ecdysozoa</taxon>
        <taxon>Arthropoda</taxon>
        <taxon>Crustacea</taxon>
        <taxon>Multicrustacea</taxon>
        <taxon>Malacostraca</taxon>
        <taxon>Eumalacostraca</taxon>
        <taxon>Eucarida</taxon>
        <taxon>Decapoda</taxon>
        <taxon>Pleocyemata</taxon>
        <taxon>Brachyura</taxon>
        <taxon>Eubrachyura</taxon>
        <taxon>Portunoidea</taxon>
        <taxon>Portunidae</taxon>
        <taxon>Portuninae</taxon>
        <taxon>Scylla</taxon>
    </lineage>
</organism>
<dbReference type="AlphaFoldDB" id="A0AAW0UV12"/>
<protein>
    <submittedName>
        <fullName evidence="1">Uncharacterized protein</fullName>
    </submittedName>
</protein>
<dbReference type="InterPro" id="IPR052567">
    <property type="entry name" value="OP_Dioxygenase"/>
</dbReference>
<sequence>MTWVTWWGLRDGHAPMVTDGLVLGTPRHEVVGEEYLKGLGFPEEVTIFVRNHVEAKRYLVATDPKYYEGLSEASRHTLTHQGGPMKEEEVLSFKTNPNFHAVLRMRSWDEKAKDPEAHTPALEEYENLCLTYLKEAMKA</sequence>
<name>A0AAW0UV12_SCYPA</name>
<evidence type="ECO:0000313" key="2">
    <source>
        <dbReference type="Proteomes" id="UP001487740"/>
    </source>
</evidence>
<dbReference type="PANTHER" id="PTHR40202:SF1">
    <property type="entry name" value="HD DOMAIN-CONTAINING PROTEIN"/>
    <property type="match status" value="1"/>
</dbReference>
<proteinExistence type="predicted"/>
<evidence type="ECO:0000313" key="1">
    <source>
        <dbReference type="EMBL" id="KAK8403977.1"/>
    </source>
</evidence>
<reference evidence="1 2" key="1">
    <citation type="submission" date="2023-03" db="EMBL/GenBank/DDBJ databases">
        <title>High-quality genome of Scylla paramamosain provides insights in environmental adaptation.</title>
        <authorList>
            <person name="Zhang L."/>
        </authorList>
    </citation>
    <scope>NUCLEOTIDE SEQUENCE [LARGE SCALE GENOMIC DNA]</scope>
    <source>
        <strain evidence="1">LZ_2023a</strain>
        <tissue evidence="1">Muscle</tissue>
    </source>
</reference>
<dbReference type="PANTHER" id="PTHR40202">
    <property type="match status" value="1"/>
</dbReference>
<accession>A0AAW0UV12</accession>
<dbReference type="EMBL" id="JARAKH010000005">
    <property type="protein sequence ID" value="KAK8403977.1"/>
    <property type="molecule type" value="Genomic_DNA"/>
</dbReference>
<dbReference type="Gene3D" id="1.10.3210.10">
    <property type="entry name" value="Hypothetical protein af1432"/>
    <property type="match status" value="1"/>
</dbReference>
<dbReference type="Proteomes" id="UP001487740">
    <property type="component" value="Unassembled WGS sequence"/>
</dbReference>
<comment type="caution">
    <text evidence="1">The sequence shown here is derived from an EMBL/GenBank/DDBJ whole genome shotgun (WGS) entry which is preliminary data.</text>
</comment>
<gene>
    <name evidence="1" type="ORF">O3P69_000199</name>
</gene>